<dbReference type="PANTHER" id="PTHR43177">
    <property type="entry name" value="PROTEIN NRFC"/>
    <property type="match status" value="1"/>
</dbReference>
<proteinExistence type="predicted"/>
<evidence type="ECO:0000256" key="4">
    <source>
        <dbReference type="ARBA" id="ARBA00023014"/>
    </source>
</evidence>
<sequence>MPRWGMVIDVKRCIACWGCTIACKEEHFLPPGVFFNRVLIGETGKFPSSSKLIYPILCNHCTDAACVEACPTGATYIREDGIVAVDDEKCVGCRACLVSCPYQQRTYYDQKVKDKEYFPGQGKTEMELIGEKLYPFKVGTVIKCNFCSERIDEGLKKGLTPGKDEDASPACVNICPVGARIFGDLDDPNSEISRLIMEKKGKQLRKEFGTEPAVYYID</sequence>
<dbReference type="GO" id="GO:0046872">
    <property type="term" value="F:metal ion binding"/>
    <property type="evidence" value="ECO:0007669"/>
    <property type="project" value="UniProtKB-KW"/>
</dbReference>
<dbReference type="Proteomes" id="UP000199608">
    <property type="component" value="Unassembled WGS sequence"/>
</dbReference>
<evidence type="ECO:0000256" key="2">
    <source>
        <dbReference type="ARBA" id="ARBA00022723"/>
    </source>
</evidence>
<feature type="domain" description="4Fe-4S ferredoxin-type" evidence="5">
    <location>
        <begin position="81"/>
        <end position="110"/>
    </location>
</feature>
<evidence type="ECO:0000259" key="5">
    <source>
        <dbReference type="PROSITE" id="PS51379"/>
    </source>
</evidence>
<keyword evidence="7" id="KW-1185">Reference proteome</keyword>
<keyword evidence="2" id="KW-0479">Metal-binding</keyword>
<feature type="domain" description="4Fe-4S ferredoxin-type" evidence="5">
    <location>
        <begin position="4"/>
        <end position="33"/>
    </location>
</feature>
<dbReference type="CDD" id="cd10551">
    <property type="entry name" value="PsrB"/>
    <property type="match status" value="1"/>
</dbReference>
<protein>
    <submittedName>
        <fullName evidence="6">Fe-S-cluster-containing dehydrogenase component</fullName>
    </submittedName>
</protein>
<dbReference type="RefSeq" id="WP_014955760.1">
    <property type="nucleotide sequence ID" value="NZ_FNLL01000011.1"/>
</dbReference>
<dbReference type="InterPro" id="IPR017900">
    <property type="entry name" value="4Fe4S_Fe_S_CS"/>
</dbReference>
<dbReference type="EMBL" id="FNLL01000011">
    <property type="protein sequence ID" value="SDU53863.1"/>
    <property type="molecule type" value="Genomic_DNA"/>
</dbReference>
<dbReference type="PROSITE" id="PS00198">
    <property type="entry name" value="4FE4S_FER_1"/>
    <property type="match status" value="1"/>
</dbReference>
<reference evidence="7" key="1">
    <citation type="submission" date="2016-10" db="EMBL/GenBank/DDBJ databases">
        <authorList>
            <person name="Varghese N."/>
            <person name="Submissions S."/>
        </authorList>
    </citation>
    <scope>NUCLEOTIDE SEQUENCE [LARGE SCALE GENOMIC DNA]</scope>
    <source>
        <strain evidence="7">DSM 3384</strain>
    </source>
</reference>
<organism evidence="6 7">
    <name type="scientific">Desulfobacula phenolica</name>
    <dbReference type="NCBI Taxonomy" id="90732"/>
    <lineage>
        <taxon>Bacteria</taxon>
        <taxon>Pseudomonadati</taxon>
        <taxon>Thermodesulfobacteriota</taxon>
        <taxon>Desulfobacteria</taxon>
        <taxon>Desulfobacterales</taxon>
        <taxon>Desulfobacteraceae</taxon>
        <taxon>Desulfobacula</taxon>
    </lineage>
</organism>
<dbReference type="GO" id="GO:0051539">
    <property type="term" value="F:4 iron, 4 sulfur cluster binding"/>
    <property type="evidence" value="ECO:0007669"/>
    <property type="project" value="UniProtKB-KW"/>
</dbReference>
<accession>A0A1H2JBV4</accession>
<dbReference type="Gene3D" id="3.30.70.20">
    <property type="match status" value="2"/>
</dbReference>
<dbReference type="Pfam" id="PF13247">
    <property type="entry name" value="Fer4_11"/>
    <property type="match status" value="1"/>
</dbReference>
<dbReference type="AlphaFoldDB" id="A0A1H2JBV4"/>
<evidence type="ECO:0000256" key="1">
    <source>
        <dbReference type="ARBA" id="ARBA00022485"/>
    </source>
</evidence>
<feature type="domain" description="4Fe-4S ferredoxin-type" evidence="5">
    <location>
        <begin position="49"/>
        <end position="80"/>
    </location>
</feature>
<evidence type="ECO:0000256" key="3">
    <source>
        <dbReference type="ARBA" id="ARBA00023004"/>
    </source>
</evidence>
<dbReference type="InterPro" id="IPR017896">
    <property type="entry name" value="4Fe4S_Fe-S-bd"/>
</dbReference>
<keyword evidence="3" id="KW-0408">Iron</keyword>
<dbReference type="InterPro" id="IPR050954">
    <property type="entry name" value="ET_IronSulfur_Cluster-Binding"/>
</dbReference>
<evidence type="ECO:0000313" key="7">
    <source>
        <dbReference type="Proteomes" id="UP000199608"/>
    </source>
</evidence>
<dbReference type="PROSITE" id="PS51379">
    <property type="entry name" value="4FE4S_FER_2"/>
    <property type="match status" value="3"/>
</dbReference>
<keyword evidence="4" id="KW-0411">Iron-sulfur</keyword>
<dbReference type="PANTHER" id="PTHR43177:SF3">
    <property type="entry name" value="PROTEIN NRFC HOMOLOG"/>
    <property type="match status" value="1"/>
</dbReference>
<evidence type="ECO:0000313" key="6">
    <source>
        <dbReference type="EMBL" id="SDU53863.1"/>
    </source>
</evidence>
<gene>
    <name evidence="6" type="ORF">SAMN04487931_111144</name>
</gene>
<keyword evidence="1" id="KW-0004">4Fe-4S</keyword>
<dbReference type="SUPFAM" id="SSF54862">
    <property type="entry name" value="4Fe-4S ferredoxins"/>
    <property type="match status" value="1"/>
</dbReference>
<name>A0A1H2JBV4_9BACT</name>